<sequence length="130" mass="15198">MRKATVIYTGTLVIEGDKIFLKDIAVISNFNNSLGKLFCCTTNYNTFLLENGFEIYYFENNKKVFGKLFWDKKLKQWFIYNEKEDLYNDIKPGLIVSYNWNIVISSVSELEVADEKSEPKEIAGILKWLN</sequence>
<comment type="caution">
    <text evidence="1">The sequence shown here is derived from an EMBL/GenBank/DDBJ whole genome shotgun (WGS) entry which is preliminary data.</text>
</comment>
<dbReference type="RefSeq" id="WP_060798150.1">
    <property type="nucleotide sequence ID" value="NZ_KQ956653.1"/>
</dbReference>
<gene>
    <name evidence="1" type="ORF">HMPREF3221_00625</name>
</gene>
<evidence type="ECO:0000313" key="2">
    <source>
        <dbReference type="Proteomes" id="UP000070401"/>
    </source>
</evidence>
<dbReference type="AlphaFoldDB" id="A0A133P634"/>
<name>A0A133P634_FUSNU</name>
<proteinExistence type="predicted"/>
<protein>
    <submittedName>
        <fullName evidence="1">Uncharacterized protein</fullName>
    </submittedName>
</protein>
<organism evidence="1 2">
    <name type="scientific">Fusobacterium nucleatum</name>
    <dbReference type="NCBI Taxonomy" id="851"/>
    <lineage>
        <taxon>Bacteria</taxon>
        <taxon>Fusobacteriati</taxon>
        <taxon>Fusobacteriota</taxon>
        <taxon>Fusobacteriia</taxon>
        <taxon>Fusobacteriales</taxon>
        <taxon>Fusobacteriaceae</taxon>
        <taxon>Fusobacterium</taxon>
    </lineage>
</organism>
<keyword evidence="2" id="KW-1185">Reference proteome</keyword>
<dbReference type="PATRIC" id="fig|851.8.peg.632"/>
<dbReference type="EMBL" id="LRPY01000058">
    <property type="protein sequence ID" value="KXA24027.1"/>
    <property type="molecule type" value="Genomic_DNA"/>
</dbReference>
<dbReference type="Proteomes" id="UP000070401">
    <property type="component" value="Unassembled WGS sequence"/>
</dbReference>
<reference evidence="2" key="1">
    <citation type="submission" date="2016-01" db="EMBL/GenBank/DDBJ databases">
        <authorList>
            <person name="Mitreva M."/>
            <person name="Pepin K.H."/>
            <person name="Mihindukulasuriya K.A."/>
            <person name="Fulton R."/>
            <person name="Fronick C."/>
            <person name="O'Laughlin M."/>
            <person name="Miner T."/>
            <person name="Herter B."/>
            <person name="Rosa B.A."/>
            <person name="Cordes M."/>
            <person name="Tomlinson C."/>
            <person name="Wollam A."/>
            <person name="Palsikar V.B."/>
            <person name="Mardis E.R."/>
            <person name="Wilson R.K."/>
        </authorList>
    </citation>
    <scope>NUCLEOTIDE SEQUENCE [LARGE SCALE GENOMIC DNA]</scope>
    <source>
        <strain evidence="2">MJR7757B</strain>
    </source>
</reference>
<evidence type="ECO:0000313" key="1">
    <source>
        <dbReference type="EMBL" id="KXA24027.1"/>
    </source>
</evidence>
<accession>A0A133P634</accession>